<dbReference type="EMBL" id="CM016557">
    <property type="protein sequence ID" value="TKW08868.1"/>
    <property type="molecule type" value="Genomic_DNA"/>
</dbReference>
<accession>A0A4U6U097</accession>
<dbReference type="AlphaFoldDB" id="A0A4U6U097"/>
<gene>
    <name evidence="1" type="ORF">SEVIR_6G053200v2</name>
</gene>
<proteinExistence type="predicted"/>
<sequence>MMAFVNCEFSFMRAKVPPCGAPCVISITTSSIVGRFGFLLVYIHRHDLLNLIHSYHSCSSQVQQFISRGSNWCKPNHQNDFGRRDSCWDQKRLARTHEFDVGKRKRDARRH</sequence>
<evidence type="ECO:0000313" key="1">
    <source>
        <dbReference type="EMBL" id="TKW08868.1"/>
    </source>
</evidence>
<dbReference type="Gramene" id="TKW08868">
    <property type="protein sequence ID" value="TKW08868"/>
    <property type="gene ID" value="SEVIR_6G053200v2"/>
</dbReference>
<dbReference type="Proteomes" id="UP000298652">
    <property type="component" value="Chromosome 6"/>
</dbReference>
<evidence type="ECO:0000313" key="2">
    <source>
        <dbReference type="Proteomes" id="UP000298652"/>
    </source>
</evidence>
<organism evidence="1 2">
    <name type="scientific">Setaria viridis</name>
    <name type="common">Green bristlegrass</name>
    <name type="synonym">Setaria italica subsp. viridis</name>
    <dbReference type="NCBI Taxonomy" id="4556"/>
    <lineage>
        <taxon>Eukaryota</taxon>
        <taxon>Viridiplantae</taxon>
        <taxon>Streptophyta</taxon>
        <taxon>Embryophyta</taxon>
        <taxon>Tracheophyta</taxon>
        <taxon>Spermatophyta</taxon>
        <taxon>Magnoliopsida</taxon>
        <taxon>Liliopsida</taxon>
        <taxon>Poales</taxon>
        <taxon>Poaceae</taxon>
        <taxon>PACMAD clade</taxon>
        <taxon>Panicoideae</taxon>
        <taxon>Panicodae</taxon>
        <taxon>Paniceae</taxon>
        <taxon>Cenchrinae</taxon>
        <taxon>Setaria</taxon>
    </lineage>
</organism>
<keyword evidence="2" id="KW-1185">Reference proteome</keyword>
<protein>
    <submittedName>
        <fullName evidence="1">Uncharacterized protein</fullName>
    </submittedName>
</protein>
<name>A0A4U6U097_SETVI</name>
<reference evidence="1" key="1">
    <citation type="submission" date="2019-03" db="EMBL/GenBank/DDBJ databases">
        <title>WGS assembly of Setaria viridis.</title>
        <authorList>
            <person name="Huang P."/>
            <person name="Jenkins J."/>
            <person name="Grimwood J."/>
            <person name="Barry K."/>
            <person name="Healey A."/>
            <person name="Mamidi S."/>
            <person name="Sreedasyam A."/>
            <person name="Shu S."/>
            <person name="Feldman M."/>
            <person name="Wu J."/>
            <person name="Yu Y."/>
            <person name="Chen C."/>
            <person name="Johnson J."/>
            <person name="Rokhsar D."/>
            <person name="Baxter I."/>
            <person name="Schmutz J."/>
            <person name="Brutnell T."/>
            <person name="Kellogg E."/>
        </authorList>
    </citation>
    <scope>NUCLEOTIDE SEQUENCE [LARGE SCALE GENOMIC DNA]</scope>
</reference>